<comment type="caution">
    <text evidence="2">The sequence shown here is derived from an EMBL/GenBank/DDBJ whole genome shotgun (WGS) entry which is preliminary data.</text>
</comment>
<evidence type="ECO:0000313" key="3">
    <source>
        <dbReference type="Proteomes" id="UP000624419"/>
    </source>
</evidence>
<name>A0ABR8LI01_9ALTE</name>
<evidence type="ECO:0008006" key="4">
    <source>
        <dbReference type="Google" id="ProtNLM"/>
    </source>
</evidence>
<dbReference type="Proteomes" id="UP000624419">
    <property type="component" value="Unassembled WGS sequence"/>
</dbReference>
<gene>
    <name evidence="2" type="ORF">HHX48_09050</name>
</gene>
<accession>A0ABR8LI01</accession>
<feature type="chain" id="PRO_5046855727" description="Solute-binding protein family 3/N-terminal domain-containing protein" evidence="1">
    <location>
        <begin position="23"/>
        <end position="315"/>
    </location>
</feature>
<protein>
    <recommendedName>
        <fullName evidence="4">Solute-binding protein family 3/N-terminal domain-containing protein</fullName>
    </recommendedName>
</protein>
<feature type="signal peptide" evidence="1">
    <location>
        <begin position="1"/>
        <end position="22"/>
    </location>
</feature>
<reference evidence="2 3" key="1">
    <citation type="submission" date="2020-04" db="EMBL/GenBank/DDBJ databases">
        <title>Salinimonas sp. HHU 13199.</title>
        <authorList>
            <person name="Cui X."/>
            <person name="Zhang D."/>
        </authorList>
    </citation>
    <scope>NUCLEOTIDE SEQUENCE [LARGE SCALE GENOMIC DNA]</scope>
    <source>
        <strain evidence="2 3">HHU 13199</strain>
    </source>
</reference>
<keyword evidence="3" id="KW-1185">Reference proteome</keyword>
<dbReference type="SUPFAM" id="SSF53850">
    <property type="entry name" value="Periplasmic binding protein-like II"/>
    <property type="match status" value="1"/>
</dbReference>
<organism evidence="2 3">
    <name type="scientific">Salinimonas profundi</name>
    <dbReference type="NCBI Taxonomy" id="2729140"/>
    <lineage>
        <taxon>Bacteria</taxon>
        <taxon>Pseudomonadati</taxon>
        <taxon>Pseudomonadota</taxon>
        <taxon>Gammaproteobacteria</taxon>
        <taxon>Alteromonadales</taxon>
        <taxon>Alteromonadaceae</taxon>
        <taxon>Alteromonas/Salinimonas group</taxon>
        <taxon>Salinimonas</taxon>
    </lineage>
</organism>
<dbReference type="EMBL" id="JABBXD010000004">
    <property type="protein sequence ID" value="MBD3585880.1"/>
    <property type="molecule type" value="Genomic_DNA"/>
</dbReference>
<proteinExistence type="predicted"/>
<sequence length="315" mass="36154">MPLKGFLLFGLLVLAPNCQARAVENTPVQSARQQSSDTVIFTKAFSGDDYGKYHITVLREALAISREKNNHDVLQAHPFELTQSRQIKLLQDGKADVMWSVTSDDLERSLIPVRFPLLQGSGGQRILTIAPQRQPSLPATMTLERLKQFPSVQGGDWPDYHILSAHKFNVAGAPWSSWYITMYKMVEKDMVTYFPRNIIEVHRDLAHHASLNIVIEQNHLLSYPSYEYFFVNPERPELARRLKKGLLALLASGRLQKLFESIPEHRKAQQLIMEPDRKQHQLTNPILSYEWASPRWSTTPEASHKEFSQRFSQPL</sequence>
<evidence type="ECO:0000313" key="2">
    <source>
        <dbReference type="EMBL" id="MBD3585880.1"/>
    </source>
</evidence>
<evidence type="ECO:0000256" key="1">
    <source>
        <dbReference type="SAM" id="SignalP"/>
    </source>
</evidence>
<keyword evidence="1" id="KW-0732">Signal</keyword>
<dbReference type="RefSeq" id="WP_191024352.1">
    <property type="nucleotide sequence ID" value="NZ_JABBXD010000004.1"/>
</dbReference>